<sequence>MSRYGWSGRPQLSPWNSSLSGGTPAVTDEDFSYITSQDLEDPVHADGHHHHTALPDPDDDVLLIKNRGITYPAHFPAYAIGDGKLQVKDVIDRVGLMMDLSKRGTRRVKLLYKGRNLKDPEAPIREYGVKNKSELMAVLGEGVVGGSPLSDEEMVIVDEPPVETKSQRRRRNKKNRDKLGDDTSASPRGSSSAFEPQSPPPPLAPDNPAMKKLDELEGEFEDKWRPLCDEFIKSPPADAPKRVDEHRRISESVLQQILLKTDEVEADGIDEIRNRRKALVKHVQAVLKQLDVAKAG</sequence>
<gene>
    <name evidence="1" type="ORF">N3K66_007836</name>
</gene>
<reference evidence="1" key="1">
    <citation type="submission" date="2022-10" db="EMBL/GenBank/DDBJ databases">
        <title>Complete Genome of Trichothecium roseum strain YXFP-22015, a Plant Pathogen Isolated from Citrus.</title>
        <authorList>
            <person name="Wang Y."/>
            <person name="Zhu L."/>
        </authorList>
    </citation>
    <scope>NUCLEOTIDE SEQUENCE</scope>
    <source>
        <strain evidence="1">YXFP-22015</strain>
    </source>
</reference>
<dbReference type="Proteomes" id="UP001163324">
    <property type="component" value="Chromosome 8"/>
</dbReference>
<dbReference type="EMBL" id="CM047947">
    <property type="protein sequence ID" value="KAI9896814.1"/>
    <property type="molecule type" value="Genomic_DNA"/>
</dbReference>
<evidence type="ECO:0000313" key="1">
    <source>
        <dbReference type="EMBL" id="KAI9896814.1"/>
    </source>
</evidence>
<organism evidence="1 2">
    <name type="scientific">Trichothecium roseum</name>
    <dbReference type="NCBI Taxonomy" id="47278"/>
    <lineage>
        <taxon>Eukaryota</taxon>
        <taxon>Fungi</taxon>
        <taxon>Dikarya</taxon>
        <taxon>Ascomycota</taxon>
        <taxon>Pezizomycotina</taxon>
        <taxon>Sordariomycetes</taxon>
        <taxon>Hypocreomycetidae</taxon>
        <taxon>Hypocreales</taxon>
        <taxon>Hypocreales incertae sedis</taxon>
        <taxon>Trichothecium</taxon>
    </lineage>
</organism>
<proteinExistence type="predicted"/>
<evidence type="ECO:0000313" key="2">
    <source>
        <dbReference type="Proteomes" id="UP001163324"/>
    </source>
</evidence>
<name>A0ACC0UTF1_9HYPO</name>
<protein>
    <submittedName>
        <fullName evidence="1">Uncharacterized protein</fullName>
    </submittedName>
</protein>
<accession>A0ACC0UTF1</accession>
<keyword evidence="2" id="KW-1185">Reference proteome</keyword>
<comment type="caution">
    <text evidence="1">The sequence shown here is derived from an EMBL/GenBank/DDBJ whole genome shotgun (WGS) entry which is preliminary data.</text>
</comment>